<dbReference type="Proteomes" id="UP000199054">
    <property type="component" value="Unassembled WGS sequence"/>
</dbReference>
<dbReference type="InterPro" id="IPR048166">
    <property type="entry name" value="VVA0879-like"/>
</dbReference>
<protein>
    <submittedName>
        <fullName evidence="1">Uncharacterized protein</fullName>
    </submittedName>
</protein>
<proteinExistence type="predicted"/>
<organism evidence="1 2">
    <name type="scientific">Paracoccus alcaliphilus</name>
    <dbReference type="NCBI Taxonomy" id="34002"/>
    <lineage>
        <taxon>Bacteria</taxon>
        <taxon>Pseudomonadati</taxon>
        <taxon>Pseudomonadota</taxon>
        <taxon>Alphaproteobacteria</taxon>
        <taxon>Rhodobacterales</taxon>
        <taxon>Paracoccaceae</taxon>
        <taxon>Paracoccus</taxon>
    </lineage>
</organism>
<dbReference type="RefSeq" id="WP_090613522.1">
    <property type="nucleotide sequence ID" value="NZ_CP067124.1"/>
</dbReference>
<reference evidence="1 2" key="1">
    <citation type="submission" date="2016-10" db="EMBL/GenBank/DDBJ databases">
        <authorList>
            <person name="de Groot N.N."/>
        </authorList>
    </citation>
    <scope>NUCLEOTIDE SEQUENCE [LARGE SCALE GENOMIC DNA]</scope>
    <source>
        <strain evidence="1 2">DSM 8512</strain>
    </source>
</reference>
<name>A0A1H8K4D2_9RHOB</name>
<dbReference type="EMBL" id="FODE01000020">
    <property type="protein sequence ID" value="SEN87784.1"/>
    <property type="molecule type" value="Genomic_DNA"/>
</dbReference>
<dbReference type="OrthoDB" id="8421728at2"/>
<evidence type="ECO:0000313" key="2">
    <source>
        <dbReference type="Proteomes" id="UP000199054"/>
    </source>
</evidence>
<dbReference type="STRING" id="34002.SAMN04489859_102050"/>
<keyword evidence="2" id="KW-1185">Reference proteome</keyword>
<sequence length="127" mass="13758">MQTMTIPEFHAALMAQGMDDRADMAMICPCCGTVQSARDLIAAGAGQDFDTVERFLGFSCVGRWTGAGSPRRKPDGQPCDRTLGGMFRLHKLEVIDSDGVKHPRFEVATPEQAQQHAHEIAQKVGAA</sequence>
<accession>A0A1H8K4D2</accession>
<dbReference type="NCBIfam" id="NF041591">
    <property type="entry name" value="CxxC_VVA0879"/>
    <property type="match status" value="1"/>
</dbReference>
<gene>
    <name evidence="1" type="ORF">SAMN04489859_102050</name>
</gene>
<evidence type="ECO:0000313" key="1">
    <source>
        <dbReference type="EMBL" id="SEN87784.1"/>
    </source>
</evidence>
<dbReference type="AlphaFoldDB" id="A0A1H8K4D2"/>